<evidence type="ECO:0000256" key="1">
    <source>
        <dbReference type="SAM" id="Phobius"/>
    </source>
</evidence>
<organism evidence="3 4">
    <name type="scientific">Pedobacter albus</name>
    <dbReference type="NCBI Taxonomy" id="3113905"/>
    <lineage>
        <taxon>Bacteria</taxon>
        <taxon>Pseudomonadati</taxon>
        <taxon>Bacteroidota</taxon>
        <taxon>Sphingobacteriia</taxon>
        <taxon>Sphingobacteriales</taxon>
        <taxon>Sphingobacteriaceae</taxon>
        <taxon>Pedobacter</taxon>
    </lineage>
</organism>
<sequence length="529" mass="59176">MVLLIFLLKVSACTALFYALYLLVFKKLTFFKVNRFYLLFTLLLSFVVPAMQLTIKQEVDQIAFAEQGFILKSGPDGSSGIQTFPPVETQNQLDWKSLVPFLYGAVMAGLLLLMCWRIVKLLRHVGTATEHFNGLKLVPKHTGFTNCSFFNYVFIDKNGLSHEEMAVLLKHEQVHARQLHSVDKLLLMLAKAILWFNPIVYLYDKELEQVHEYEADEATSGSIGAKHYAHLLLKLAMVKSNEPLIHNFVKSPVKERIKMLFNTKSGQMKKLRYLLALPVVLTLIWGFTVDVVKVFPSIKAYAGGTAQLESLQTMESNPAKTNLNNKVAPKPVFVRQARDTTKRKLPRLISSSSAQVDTRLSITYIKKGVMEIFGSVLEAEDITWDAKNGIITAEQASLKSKDGAILMGKSIVFDLNKGAYYSAVASGDIKPVAVETSKLMDRFQYFATDSIRTSQATGIVTLFGKARVEIDGRTIEAEKIDIDKNANEIKAYQAVLMGPKEGVITADDITFNVLTKQLKVGFKIGRKDN</sequence>
<feature type="domain" description="Peptidase M56" evidence="2">
    <location>
        <begin position="159"/>
        <end position="260"/>
    </location>
</feature>
<feature type="transmembrane region" description="Helical" evidence="1">
    <location>
        <begin position="101"/>
        <end position="119"/>
    </location>
</feature>
<dbReference type="RefSeq" id="WP_330108375.1">
    <property type="nucleotide sequence ID" value="NZ_JAZDQT010000002.1"/>
</dbReference>
<keyword evidence="1" id="KW-1133">Transmembrane helix</keyword>
<protein>
    <submittedName>
        <fullName evidence="3">M56 family metallopeptidase</fullName>
    </submittedName>
</protein>
<evidence type="ECO:0000313" key="4">
    <source>
        <dbReference type="Proteomes" id="UP001336835"/>
    </source>
</evidence>
<keyword evidence="1" id="KW-0472">Membrane</keyword>
<dbReference type="InterPro" id="IPR008756">
    <property type="entry name" value="Peptidase_M56"/>
</dbReference>
<dbReference type="EMBL" id="JAZDQT010000002">
    <property type="protein sequence ID" value="MEE1946061.1"/>
    <property type="molecule type" value="Genomic_DNA"/>
</dbReference>
<feature type="transmembrane region" description="Helical" evidence="1">
    <location>
        <begin position="6"/>
        <end position="24"/>
    </location>
</feature>
<dbReference type="Proteomes" id="UP001336835">
    <property type="component" value="Unassembled WGS sequence"/>
</dbReference>
<dbReference type="PANTHER" id="PTHR34978">
    <property type="entry name" value="POSSIBLE SENSOR-TRANSDUCER PROTEIN BLAR"/>
    <property type="match status" value="1"/>
</dbReference>
<feature type="transmembrane region" description="Helical" evidence="1">
    <location>
        <begin position="271"/>
        <end position="289"/>
    </location>
</feature>
<reference evidence="3 4" key="1">
    <citation type="submission" date="2024-01" db="EMBL/GenBank/DDBJ databases">
        <title>Pedobacter sp. nov., isolated from fresh soil.</title>
        <authorList>
            <person name="Le N.T.T."/>
        </authorList>
    </citation>
    <scope>NUCLEOTIDE SEQUENCE [LARGE SCALE GENOMIC DNA]</scope>
    <source>
        <strain evidence="3 4">KR3-3</strain>
    </source>
</reference>
<name>A0ABU7I9V3_9SPHI</name>
<proteinExistence type="predicted"/>
<feature type="transmembrane region" description="Helical" evidence="1">
    <location>
        <begin position="36"/>
        <end position="55"/>
    </location>
</feature>
<comment type="caution">
    <text evidence="3">The sequence shown here is derived from an EMBL/GenBank/DDBJ whole genome shotgun (WGS) entry which is preliminary data.</text>
</comment>
<keyword evidence="1" id="KW-0812">Transmembrane</keyword>
<evidence type="ECO:0000259" key="2">
    <source>
        <dbReference type="Pfam" id="PF05569"/>
    </source>
</evidence>
<gene>
    <name evidence="3" type="ORF">VRU48_13145</name>
</gene>
<evidence type="ECO:0000313" key="3">
    <source>
        <dbReference type="EMBL" id="MEE1946061.1"/>
    </source>
</evidence>
<dbReference type="Gene3D" id="2.60.450.10">
    <property type="entry name" value="Lipopolysaccharide (LPS) transport protein A like domain"/>
    <property type="match status" value="1"/>
</dbReference>
<dbReference type="Pfam" id="PF05569">
    <property type="entry name" value="Peptidase_M56"/>
    <property type="match status" value="1"/>
</dbReference>
<dbReference type="InterPro" id="IPR052173">
    <property type="entry name" value="Beta-lactam_resp_regulator"/>
</dbReference>
<accession>A0ABU7I9V3</accession>
<keyword evidence="4" id="KW-1185">Reference proteome</keyword>
<dbReference type="PANTHER" id="PTHR34978:SF3">
    <property type="entry name" value="SLR0241 PROTEIN"/>
    <property type="match status" value="1"/>
</dbReference>